<reference evidence="2" key="1">
    <citation type="journal article" date="2018" name="Nat. Microbiol.">
        <title>Leveraging single-cell genomics to expand the fungal tree of life.</title>
        <authorList>
            <person name="Ahrendt S.R."/>
            <person name="Quandt C.A."/>
            <person name="Ciobanu D."/>
            <person name="Clum A."/>
            <person name="Salamov A."/>
            <person name="Andreopoulos B."/>
            <person name="Cheng J.F."/>
            <person name="Woyke T."/>
            <person name="Pelin A."/>
            <person name="Henrissat B."/>
            <person name="Reynolds N.K."/>
            <person name="Benny G.L."/>
            <person name="Smith M.E."/>
            <person name="James T.Y."/>
            <person name="Grigoriev I.V."/>
        </authorList>
    </citation>
    <scope>NUCLEOTIDE SEQUENCE [LARGE SCALE GENOMIC DNA]</scope>
    <source>
        <strain evidence="2">RSA 468</strain>
    </source>
</reference>
<evidence type="ECO:0000313" key="2">
    <source>
        <dbReference type="Proteomes" id="UP000268162"/>
    </source>
</evidence>
<dbReference type="EMBL" id="ML002776">
    <property type="protein sequence ID" value="RKP35834.1"/>
    <property type="molecule type" value="Genomic_DNA"/>
</dbReference>
<name>A0A4P9ZQR8_9FUNG</name>
<proteinExistence type="predicted"/>
<gene>
    <name evidence="1" type="ORF">BJ085DRAFT_27462</name>
</gene>
<accession>A0A4P9ZQR8</accession>
<keyword evidence="2" id="KW-1185">Reference proteome</keyword>
<sequence>MTLITKYYSGPRWLSRFTNTNAERQLAIALAALSQKPQYLKKLPEPFPGEYSYFPDKKKAQLCIVAYIMRNNQLVRGAQFIDDALMCNERDYVEESEPESLNRADFLNANFQSLHLTDIDEAGKFHMGMADLHSDITTTTPGALVDMGPGPITPSYWSFDSYLTDPNFYQFLQRTTNS</sequence>
<protein>
    <submittedName>
        <fullName evidence="1">Uncharacterized protein</fullName>
    </submittedName>
</protein>
<dbReference type="AlphaFoldDB" id="A0A4P9ZQR8"/>
<dbReference type="Proteomes" id="UP000268162">
    <property type="component" value="Unassembled WGS sequence"/>
</dbReference>
<evidence type="ECO:0000313" key="1">
    <source>
        <dbReference type="EMBL" id="RKP35834.1"/>
    </source>
</evidence>
<organism evidence="1 2">
    <name type="scientific">Dimargaris cristalligena</name>
    <dbReference type="NCBI Taxonomy" id="215637"/>
    <lineage>
        <taxon>Eukaryota</taxon>
        <taxon>Fungi</taxon>
        <taxon>Fungi incertae sedis</taxon>
        <taxon>Zoopagomycota</taxon>
        <taxon>Kickxellomycotina</taxon>
        <taxon>Dimargaritomycetes</taxon>
        <taxon>Dimargaritales</taxon>
        <taxon>Dimargaritaceae</taxon>
        <taxon>Dimargaris</taxon>
    </lineage>
</organism>